<sequence>MAELIHASILDHGELPSATSSQPQQLSLTELSARQYPRYVTPFQRATPLPTEVNALPNRSACTFSLRCPAPLTGVRCKSERDSFRQRRACRCTAPLSPSSELLHGHPALVSPSRVWPDFRTYPKASPCAPIPLWILQVHPSGTPAIALRAFVQRLLFLVHSSR</sequence>
<evidence type="ECO:0000313" key="1">
    <source>
        <dbReference type="EMBL" id="GFZ14785.1"/>
    </source>
</evidence>
<reference evidence="1 2" key="1">
    <citation type="submission" date="2019-07" db="EMBL/GenBank/DDBJ databases">
        <title>De Novo Assembly of kiwifruit Actinidia rufa.</title>
        <authorList>
            <person name="Sugita-Konishi S."/>
            <person name="Sato K."/>
            <person name="Mori E."/>
            <person name="Abe Y."/>
            <person name="Kisaki G."/>
            <person name="Hamano K."/>
            <person name="Suezawa K."/>
            <person name="Otani M."/>
            <person name="Fukuda T."/>
            <person name="Manabe T."/>
            <person name="Gomi K."/>
            <person name="Tabuchi M."/>
            <person name="Akimitsu K."/>
            <person name="Kataoka I."/>
        </authorList>
    </citation>
    <scope>NUCLEOTIDE SEQUENCE [LARGE SCALE GENOMIC DNA]</scope>
    <source>
        <strain evidence="2">cv. Fuchu</strain>
    </source>
</reference>
<dbReference type="Proteomes" id="UP000585474">
    <property type="component" value="Unassembled WGS sequence"/>
</dbReference>
<organism evidence="1 2">
    <name type="scientific">Actinidia rufa</name>
    <dbReference type="NCBI Taxonomy" id="165716"/>
    <lineage>
        <taxon>Eukaryota</taxon>
        <taxon>Viridiplantae</taxon>
        <taxon>Streptophyta</taxon>
        <taxon>Embryophyta</taxon>
        <taxon>Tracheophyta</taxon>
        <taxon>Spermatophyta</taxon>
        <taxon>Magnoliopsida</taxon>
        <taxon>eudicotyledons</taxon>
        <taxon>Gunneridae</taxon>
        <taxon>Pentapetalae</taxon>
        <taxon>asterids</taxon>
        <taxon>Ericales</taxon>
        <taxon>Actinidiaceae</taxon>
        <taxon>Actinidia</taxon>
    </lineage>
</organism>
<keyword evidence="2" id="KW-1185">Reference proteome</keyword>
<dbReference type="EMBL" id="BJWL01000024">
    <property type="protein sequence ID" value="GFZ14785.1"/>
    <property type="molecule type" value="Genomic_DNA"/>
</dbReference>
<evidence type="ECO:0000313" key="2">
    <source>
        <dbReference type="Proteomes" id="UP000585474"/>
    </source>
</evidence>
<accession>A0A7J0GVB0</accession>
<comment type="caution">
    <text evidence="1">The sequence shown here is derived from an EMBL/GenBank/DDBJ whole genome shotgun (WGS) entry which is preliminary data.</text>
</comment>
<dbReference type="AlphaFoldDB" id="A0A7J0GVB0"/>
<gene>
    <name evidence="1" type="ORF">Acr_24g0009750</name>
</gene>
<proteinExistence type="predicted"/>
<protein>
    <submittedName>
        <fullName evidence="1">Uncharacterized protein</fullName>
    </submittedName>
</protein>
<name>A0A7J0GVB0_9ERIC</name>